<proteinExistence type="predicted"/>
<comment type="caution">
    <text evidence="2">The sequence shown here is derived from an EMBL/GenBank/DDBJ whole genome shotgun (WGS) entry which is preliminary data.</text>
</comment>
<gene>
    <name evidence="2" type="ORF">Q6A51_10575</name>
</gene>
<dbReference type="Proteomes" id="UP001223016">
    <property type="component" value="Unassembled WGS sequence"/>
</dbReference>
<dbReference type="EMBL" id="JAUQOO010000006">
    <property type="protein sequence ID" value="MDO7927224.1"/>
    <property type="molecule type" value="Genomic_DNA"/>
</dbReference>
<feature type="region of interest" description="Disordered" evidence="1">
    <location>
        <begin position="40"/>
        <end position="68"/>
    </location>
</feature>
<keyword evidence="3" id="KW-1185">Reference proteome</keyword>
<accession>A0ABT9CP07</accession>
<evidence type="ECO:0000313" key="3">
    <source>
        <dbReference type="Proteomes" id="UP001223016"/>
    </source>
</evidence>
<reference evidence="2 3" key="1">
    <citation type="submission" date="2023-07" db="EMBL/GenBank/DDBJ databases">
        <title>Identification of four novel Pseudomonas species associated with bacterial leaf spot of cucurbits.</title>
        <authorList>
            <person name="Fullem K.R."/>
        </authorList>
    </citation>
    <scope>NUCLEOTIDE SEQUENCE [LARGE SCALE GENOMIC DNA]</scope>
    <source>
        <strain evidence="2 3">KFB 138</strain>
    </source>
</reference>
<evidence type="ECO:0000256" key="1">
    <source>
        <dbReference type="SAM" id="MobiDB-lite"/>
    </source>
</evidence>
<protein>
    <submittedName>
        <fullName evidence="2">Uncharacterized protein</fullName>
    </submittedName>
</protein>
<sequence>MFYQGWGAQIFAHQGLMPALIKKLDAWSIELFERALENQLEQRNDHDQTNQENDADGATQKLEHLVSP</sequence>
<name>A0ABT9CP07_9PSED</name>
<evidence type="ECO:0000313" key="2">
    <source>
        <dbReference type="EMBL" id="MDO7927224.1"/>
    </source>
</evidence>
<dbReference type="RefSeq" id="WP_201018814.1">
    <property type="nucleotide sequence ID" value="NZ_JAUQOO010000006.1"/>
</dbReference>
<organism evidence="2 3">
    <name type="scientific">Pseudomonas serbiensis</name>
    <dbReference type="NCBI Taxonomy" id="3064350"/>
    <lineage>
        <taxon>Bacteria</taxon>
        <taxon>Pseudomonadati</taxon>
        <taxon>Pseudomonadota</taxon>
        <taxon>Gammaproteobacteria</taxon>
        <taxon>Pseudomonadales</taxon>
        <taxon>Pseudomonadaceae</taxon>
        <taxon>Pseudomonas</taxon>
    </lineage>
</organism>
<feature type="compositionally biased region" description="Basic and acidic residues" evidence="1">
    <location>
        <begin position="40"/>
        <end position="49"/>
    </location>
</feature>